<name>A0A1M6JUZ9_9FLAO</name>
<sequence length="55" mass="6545">MIAIITIWIISVALYIYNYNLGLKWLYLLSLAHVFLEFPLNFTTFRMLFSSVKNK</sequence>
<evidence type="ECO:0000313" key="2">
    <source>
        <dbReference type="Proteomes" id="UP000184232"/>
    </source>
</evidence>
<dbReference type="EMBL" id="FQZH01000004">
    <property type="protein sequence ID" value="SHJ50442.1"/>
    <property type="molecule type" value="Genomic_DNA"/>
</dbReference>
<proteinExistence type="predicted"/>
<dbReference type="Proteomes" id="UP000184232">
    <property type="component" value="Unassembled WGS sequence"/>
</dbReference>
<dbReference type="RefSeq" id="WP_178138358.1">
    <property type="nucleotide sequence ID" value="NZ_CP045292.1"/>
</dbReference>
<dbReference type="STRING" id="683124.SAMN05444337_2097"/>
<keyword evidence="2" id="KW-1185">Reference proteome</keyword>
<evidence type="ECO:0000313" key="1">
    <source>
        <dbReference type="EMBL" id="SHJ50442.1"/>
    </source>
</evidence>
<reference evidence="1 2" key="1">
    <citation type="submission" date="2016-11" db="EMBL/GenBank/DDBJ databases">
        <authorList>
            <person name="Jaros S."/>
            <person name="Januszkiewicz K."/>
            <person name="Wedrychowicz H."/>
        </authorList>
    </citation>
    <scope>NUCLEOTIDE SEQUENCE [LARGE SCALE GENOMIC DNA]</scope>
    <source>
        <strain evidence="1 2">DSM 22807</strain>
    </source>
</reference>
<organism evidence="1 2">
    <name type="scientific">Flavobacterium haoranii</name>
    <dbReference type="NCBI Taxonomy" id="683124"/>
    <lineage>
        <taxon>Bacteria</taxon>
        <taxon>Pseudomonadati</taxon>
        <taxon>Bacteroidota</taxon>
        <taxon>Flavobacteriia</taxon>
        <taxon>Flavobacteriales</taxon>
        <taxon>Flavobacteriaceae</taxon>
        <taxon>Flavobacterium</taxon>
    </lineage>
</organism>
<accession>A0A1M6JUZ9</accession>
<gene>
    <name evidence="1" type="ORF">SAMN05444337_2097</name>
</gene>
<protein>
    <submittedName>
        <fullName evidence="1">Uncharacterized protein</fullName>
    </submittedName>
</protein>
<dbReference type="AlphaFoldDB" id="A0A1M6JUZ9"/>